<evidence type="ECO:0000256" key="7">
    <source>
        <dbReference type="ARBA" id="ARBA00023136"/>
    </source>
</evidence>
<evidence type="ECO:0000256" key="8">
    <source>
        <dbReference type="ARBA" id="ARBA00023170"/>
    </source>
</evidence>
<evidence type="ECO:0000259" key="12">
    <source>
        <dbReference type="PROSITE" id="PS50262"/>
    </source>
</evidence>
<keyword evidence="14" id="KW-1185">Reference proteome</keyword>
<evidence type="ECO:0000256" key="5">
    <source>
        <dbReference type="ARBA" id="ARBA00022989"/>
    </source>
</evidence>
<evidence type="ECO:0000256" key="10">
    <source>
        <dbReference type="SAM" id="MobiDB-lite"/>
    </source>
</evidence>
<dbReference type="GO" id="GO:0004930">
    <property type="term" value="F:G protein-coupled receptor activity"/>
    <property type="evidence" value="ECO:0007669"/>
    <property type="project" value="UniProtKB-KW"/>
</dbReference>
<reference evidence="13" key="1">
    <citation type="submission" date="2013-04" db="EMBL/GenBank/DDBJ databases">
        <authorList>
            <person name="Qu J."/>
            <person name="Murali S.C."/>
            <person name="Bandaranaike D."/>
            <person name="Bellair M."/>
            <person name="Blankenburg K."/>
            <person name="Chao H."/>
            <person name="Dinh H."/>
            <person name="Doddapaneni H."/>
            <person name="Downs B."/>
            <person name="Dugan-Rocha S."/>
            <person name="Elkadiri S."/>
            <person name="Gnanaolivu R.D."/>
            <person name="Hernandez B."/>
            <person name="Javaid M."/>
            <person name="Jayaseelan J.C."/>
            <person name="Lee S."/>
            <person name="Li M."/>
            <person name="Ming W."/>
            <person name="Munidasa M."/>
            <person name="Muniz J."/>
            <person name="Nguyen L."/>
            <person name="Ongeri F."/>
            <person name="Osuji N."/>
            <person name="Pu L.-L."/>
            <person name="Puazo M."/>
            <person name="Qu C."/>
            <person name="Quiroz J."/>
            <person name="Raj R."/>
            <person name="Weissenberger G."/>
            <person name="Xin Y."/>
            <person name="Zou X."/>
            <person name="Han Y."/>
            <person name="Richards S."/>
            <person name="Worley K."/>
            <person name="Muzny D."/>
            <person name="Gibbs R."/>
        </authorList>
    </citation>
    <scope>NUCLEOTIDE SEQUENCE</scope>
    <source>
        <strain evidence="13">Sampled in the wild</strain>
    </source>
</reference>
<feature type="compositionally biased region" description="Basic and acidic residues" evidence="10">
    <location>
        <begin position="126"/>
        <end position="137"/>
    </location>
</feature>
<dbReference type="SUPFAM" id="SSF81321">
    <property type="entry name" value="Family A G protein-coupled receptor-like"/>
    <property type="match status" value="1"/>
</dbReference>
<keyword evidence="4 11" id="KW-0812">Transmembrane</keyword>
<name>A0A8K0K0X0_LADFU</name>
<dbReference type="Proteomes" id="UP000792457">
    <property type="component" value="Unassembled WGS sequence"/>
</dbReference>
<proteinExistence type="inferred from homology"/>
<keyword evidence="7 11" id="KW-0472">Membrane</keyword>
<dbReference type="PRINTS" id="PR00237">
    <property type="entry name" value="GPCRRHODOPSN"/>
</dbReference>
<dbReference type="OrthoDB" id="5859976at2759"/>
<accession>A0A8K0K0X0</accession>
<evidence type="ECO:0000256" key="4">
    <source>
        <dbReference type="ARBA" id="ARBA00022692"/>
    </source>
</evidence>
<feature type="region of interest" description="Disordered" evidence="10">
    <location>
        <begin position="97"/>
        <end position="148"/>
    </location>
</feature>
<dbReference type="Pfam" id="PF00001">
    <property type="entry name" value="7tm_1"/>
    <property type="match status" value="1"/>
</dbReference>
<reference evidence="13" key="2">
    <citation type="submission" date="2017-10" db="EMBL/GenBank/DDBJ databases">
        <title>Ladona fulva Genome sequencing and assembly.</title>
        <authorList>
            <person name="Murali S."/>
            <person name="Richards S."/>
            <person name="Bandaranaike D."/>
            <person name="Bellair M."/>
            <person name="Blankenburg K."/>
            <person name="Chao H."/>
            <person name="Dinh H."/>
            <person name="Doddapaneni H."/>
            <person name="Dugan-Rocha S."/>
            <person name="Elkadiri S."/>
            <person name="Gnanaolivu R."/>
            <person name="Hernandez B."/>
            <person name="Skinner E."/>
            <person name="Javaid M."/>
            <person name="Lee S."/>
            <person name="Li M."/>
            <person name="Ming W."/>
            <person name="Munidasa M."/>
            <person name="Muniz J."/>
            <person name="Nguyen L."/>
            <person name="Hughes D."/>
            <person name="Osuji N."/>
            <person name="Pu L.-L."/>
            <person name="Puazo M."/>
            <person name="Qu C."/>
            <person name="Quiroz J."/>
            <person name="Raj R."/>
            <person name="Weissenberger G."/>
            <person name="Xin Y."/>
            <person name="Zou X."/>
            <person name="Han Y."/>
            <person name="Worley K."/>
            <person name="Muzny D."/>
            <person name="Gibbs R."/>
        </authorList>
    </citation>
    <scope>NUCLEOTIDE SEQUENCE</scope>
    <source>
        <strain evidence="13">Sampled in the wild</strain>
    </source>
</reference>
<feature type="domain" description="G-protein coupled receptors family 1 profile" evidence="12">
    <location>
        <begin position="1"/>
        <end position="69"/>
    </location>
</feature>
<dbReference type="InterPro" id="IPR000276">
    <property type="entry name" value="GPCR_Rhodpsn"/>
</dbReference>
<keyword evidence="3" id="KW-1003">Cell membrane</keyword>
<evidence type="ECO:0000256" key="2">
    <source>
        <dbReference type="ARBA" id="ARBA00010663"/>
    </source>
</evidence>
<comment type="similarity">
    <text evidence="2">Belongs to the G-protein coupled receptor 1 family.</text>
</comment>
<feature type="transmembrane region" description="Helical" evidence="11">
    <location>
        <begin position="53"/>
        <end position="72"/>
    </location>
</feature>
<sequence>MATEVATEQKASKVLGLVFSTFVLCWGPFFLLNVVMAAAPSGSHAILDTLAPFALWLGYVSSTINPLIYTAFNPTFRAAFFRLLRCRCGREPQRTSLRFPFSPTPSGSGTGGSIAEESAKGQLSRTHSEMKRPEKRVPPPTHSNECWNADGRREVPWAVKYWTESLKSVTKTGRMQETSTV</sequence>
<dbReference type="EMBL" id="KZ308245">
    <property type="protein sequence ID" value="KAG8225644.1"/>
    <property type="molecule type" value="Genomic_DNA"/>
</dbReference>
<dbReference type="Gene3D" id="1.20.1070.10">
    <property type="entry name" value="Rhodopsin 7-helix transmembrane proteins"/>
    <property type="match status" value="1"/>
</dbReference>
<keyword evidence="5 11" id="KW-1133">Transmembrane helix</keyword>
<dbReference type="PANTHER" id="PTHR24248">
    <property type="entry name" value="ADRENERGIC RECEPTOR-RELATED G-PROTEIN COUPLED RECEPTOR"/>
    <property type="match status" value="1"/>
</dbReference>
<gene>
    <name evidence="13" type="ORF">J437_LFUL010329</name>
</gene>
<evidence type="ECO:0000313" key="14">
    <source>
        <dbReference type="Proteomes" id="UP000792457"/>
    </source>
</evidence>
<evidence type="ECO:0000256" key="11">
    <source>
        <dbReference type="SAM" id="Phobius"/>
    </source>
</evidence>
<keyword evidence="6" id="KW-0297">G-protein coupled receptor</keyword>
<dbReference type="InterPro" id="IPR017452">
    <property type="entry name" value="GPCR_Rhodpsn_7TM"/>
</dbReference>
<dbReference type="AlphaFoldDB" id="A0A8K0K0X0"/>
<evidence type="ECO:0000256" key="3">
    <source>
        <dbReference type="ARBA" id="ARBA00022475"/>
    </source>
</evidence>
<evidence type="ECO:0000256" key="9">
    <source>
        <dbReference type="ARBA" id="ARBA00023224"/>
    </source>
</evidence>
<evidence type="ECO:0000256" key="1">
    <source>
        <dbReference type="ARBA" id="ARBA00004651"/>
    </source>
</evidence>
<protein>
    <recommendedName>
        <fullName evidence="12">G-protein coupled receptors family 1 profile domain-containing protein</fullName>
    </recommendedName>
</protein>
<evidence type="ECO:0000313" key="13">
    <source>
        <dbReference type="EMBL" id="KAG8225644.1"/>
    </source>
</evidence>
<evidence type="ECO:0000256" key="6">
    <source>
        <dbReference type="ARBA" id="ARBA00023040"/>
    </source>
</evidence>
<dbReference type="PROSITE" id="PS50262">
    <property type="entry name" value="G_PROTEIN_RECEP_F1_2"/>
    <property type="match status" value="1"/>
</dbReference>
<keyword evidence="9" id="KW-0807">Transducer</keyword>
<dbReference type="GO" id="GO:0005886">
    <property type="term" value="C:plasma membrane"/>
    <property type="evidence" value="ECO:0007669"/>
    <property type="project" value="UniProtKB-SubCell"/>
</dbReference>
<keyword evidence="8" id="KW-0675">Receptor</keyword>
<comment type="subcellular location">
    <subcellularLocation>
        <location evidence="1">Cell membrane</location>
        <topology evidence="1">Multi-pass membrane protein</topology>
    </subcellularLocation>
</comment>
<organism evidence="13 14">
    <name type="scientific">Ladona fulva</name>
    <name type="common">Scarce chaser dragonfly</name>
    <name type="synonym">Libellula fulva</name>
    <dbReference type="NCBI Taxonomy" id="123851"/>
    <lineage>
        <taxon>Eukaryota</taxon>
        <taxon>Metazoa</taxon>
        <taxon>Ecdysozoa</taxon>
        <taxon>Arthropoda</taxon>
        <taxon>Hexapoda</taxon>
        <taxon>Insecta</taxon>
        <taxon>Pterygota</taxon>
        <taxon>Palaeoptera</taxon>
        <taxon>Odonata</taxon>
        <taxon>Epiprocta</taxon>
        <taxon>Anisoptera</taxon>
        <taxon>Libelluloidea</taxon>
        <taxon>Libellulidae</taxon>
        <taxon>Ladona</taxon>
    </lineage>
</organism>
<comment type="caution">
    <text evidence="13">The sequence shown here is derived from an EMBL/GenBank/DDBJ whole genome shotgun (WGS) entry which is preliminary data.</text>
</comment>